<keyword evidence="8" id="KW-0539">Nucleus</keyword>
<evidence type="ECO:0000256" key="8">
    <source>
        <dbReference type="ARBA" id="ARBA00023242"/>
    </source>
</evidence>
<dbReference type="GO" id="GO:0010468">
    <property type="term" value="P:regulation of gene expression"/>
    <property type="evidence" value="ECO:0007669"/>
    <property type="project" value="TreeGrafter"/>
</dbReference>
<name>A0A8J2LFD9_9HEXA</name>
<evidence type="ECO:0000259" key="12">
    <source>
        <dbReference type="PROSITE" id="PS50157"/>
    </source>
</evidence>
<dbReference type="PROSITE" id="PS00028">
    <property type="entry name" value="ZINC_FINGER_C2H2_1"/>
    <property type="match status" value="3"/>
</dbReference>
<feature type="compositionally biased region" description="Polar residues" evidence="10">
    <location>
        <begin position="114"/>
        <end position="127"/>
    </location>
</feature>
<evidence type="ECO:0000256" key="3">
    <source>
        <dbReference type="ARBA" id="ARBA00022737"/>
    </source>
</evidence>
<dbReference type="SMART" id="SM00355">
    <property type="entry name" value="ZnF_C2H2"/>
    <property type="match status" value="4"/>
</dbReference>
<feature type="region of interest" description="Disordered" evidence="10">
    <location>
        <begin position="114"/>
        <end position="136"/>
    </location>
</feature>
<feature type="domain" description="C2H2-type" evidence="12">
    <location>
        <begin position="310"/>
        <end position="337"/>
    </location>
</feature>
<keyword evidence="5" id="KW-0862">Zinc</keyword>
<feature type="region of interest" description="Disordered" evidence="10">
    <location>
        <begin position="508"/>
        <end position="533"/>
    </location>
</feature>
<dbReference type="FunFam" id="3.30.160.60:FF:000060">
    <property type="entry name" value="zinc finger protein 436"/>
    <property type="match status" value="1"/>
</dbReference>
<comment type="caution">
    <text evidence="13">The sequence shown here is derived from an EMBL/GenBank/DDBJ whole genome shotgun (WGS) entry which is preliminary data.</text>
</comment>
<dbReference type="InterPro" id="IPR013087">
    <property type="entry name" value="Znf_C2H2_type"/>
</dbReference>
<proteinExistence type="predicted"/>
<feature type="domain" description="C2H2-type" evidence="12">
    <location>
        <begin position="282"/>
        <end position="309"/>
    </location>
</feature>
<keyword evidence="4 9" id="KW-0863">Zinc-finger</keyword>
<dbReference type="Proteomes" id="UP000708208">
    <property type="component" value="Unassembled WGS sequence"/>
</dbReference>
<keyword evidence="2" id="KW-0479">Metal-binding</keyword>
<feature type="signal peptide" evidence="11">
    <location>
        <begin position="1"/>
        <end position="28"/>
    </location>
</feature>
<dbReference type="PROSITE" id="PS50157">
    <property type="entry name" value="ZINC_FINGER_C2H2_2"/>
    <property type="match status" value="3"/>
</dbReference>
<dbReference type="PANTHER" id="PTHR16515">
    <property type="entry name" value="PR DOMAIN ZINC FINGER PROTEIN"/>
    <property type="match status" value="1"/>
</dbReference>
<evidence type="ECO:0000313" key="13">
    <source>
        <dbReference type="EMBL" id="CAG7834213.1"/>
    </source>
</evidence>
<gene>
    <name evidence="13" type="ORF">AFUS01_LOCUS43740</name>
</gene>
<evidence type="ECO:0000256" key="10">
    <source>
        <dbReference type="SAM" id="MobiDB-lite"/>
    </source>
</evidence>
<protein>
    <recommendedName>
        <fullName evidence="12">C2H2-type domain-containing protein</fullName>
    </recommendedName>
</protein>
<dbReference type="Pfam" id="PF00096">
    <property type="entry name" value="zf-C2H2"/>
    <property type="match status" value="2"/>
</dbReference>
<feature type="region of interest" description="Disordered" evidence="10">
    <location>
        <begin position="386"/>
        <end position="424"/>
    </location>
</feature>
<feature type="region of interest" description="Disordered" evidence="10">
    <location>
        <begin position="158"/>
        <end position="213"/>
    </location>
</feature>
<evidence type="ECO:0000256" key="1">
    <source>
        <dbReference type="ARBA" id="ARBA00004123"/>
    </source>
</evidence>
<keyword evidence="3" id="KW-0677">Repeat</keyword>
<feature type="chain" id="PRO_5035195803" description="C2H2-type domain-containing protein" evidence="11">
    <location>
        <begin position="29"/>
        <end position="533"/>
    </location>
</feature>
<feature type="compositionally biased region" description="Low complexity" evidence="10">
    <location>
        <begin position="386"/>
        <end position="396"/>
    </location>
</feature>
<feature type="compositionally biased region" description="Basic and acidic residues" evidence="10">
    <location>
        <begin position="523"/>
        <end position="533"/>
    </location>
</feature>
<evidence type="ECO:0000256" key="7">
    <source>
        <dbReference type="ARBA" id="ARBA00023163"/>
    </source>
</evidence>
<accession>A0A8J2LFD9</accession>
<dbReference type="OrthoDB" id="7881995at2759"/>
<keyword evidence="7" id="KW-0804">Transcription</keyword>
<feature type="region of interest" description="Disordered" evidence="10">
    <location>
        <begin position="229"/>
        <end position="255"/>
    </location>
</feature>
<organism evidence="13 14">
    <name type="scientific">Allacma fusca</name>
    <dbReference type="NCBI Taxonomy" id="39272"/>
    <lineage>
        <taxon>Eukaryota</taxon>
        <taxon>Metazoa</taxon>
        <taxon>Ecdysozoa</taxon>
        <taxon>Arthropoda</taxon>
        <taxon>Hexapoda</taxon>
        <taxon>Collembola</taxon>
        <taxon>Symphypleona</taxon>
        <taxon>Sminthuridae</taxon>
        <taxon>Allacma</taxon>
    </lineage>
</organism>
<feature type="compositionally biased region" description="Basic residues" evidence="10">
    <location>
        <begin position="183"/>
        <end position="194"/>
    </location>
</feature>
<dbReference type="EMBL" id="CAJVCH010570160">
    <property type="protein sequence ID" value="CAG7834213.1"/>
    <property type="molecule type" value="Genomic_DNA"/>
</dbReference>
<sequence>MWRMNPAFCQSVGHRLLALLSLHVATLSGSLKRNSCESLCTMSQLYERISAVEDFVVMCNSKFDGFGKELGDLSTDVRTVLDWISQHFGTELECSRNRVHPQRIEIEIVTTPAPSSNTATVETNTDGPFTVGDPIFDSRNNIQRDIPTGIVQGDEISQVDDESVHSEAFDDGSDDIVPIPSPKPRRRAPPRNHRNSTGATGLSVNEDDTTEDSDHIVSSNLVDLINLRPSNTVPKRGRPCKPILQNKKAEPQPSQCDQCGKILKDAGSLRQHKATHKDVRPHVCPECGKAFRRKFHLKTHSLIHSGEKKHQCGYCGKLFLLPKDLVAHERIHTGERPYSCTFSQSNSLRVHKKVHLKNQNNAASAGKELASSLSTTDVTSACALSTTSSNINNNNSQYQPVGTPLRPPQQHSQGRPSTSRESSEPVIFEVDHHQNVYNNSVPTKNGQLPQETAASHLRTAAAVPSHHSLISTKSYHTENQMQSANTAVSKSGDQLVSSIRSSSLSFSNDRSHILVPNTYQTPRDSENENDKYF</sequence>
<dbReference type="GO" id="GO:0008270">
    <property type="term" value="F:zinc ion binding"/>
    <property type="evidence" value="ECO:0007669"/>
    <property type="project" value="UniProtKB-KW"/>
</dbReference>
<evidence type="ECO:0000313" key="14">
    <source>
        <dbReference type="Proteomes" id="UP000708208"/>
    </source>
</evidence>
<dbReference type="PANTHER" id="PTHR16515:SF66">
    <property type="entry name" value="C2H2-TYPE DOMAIN-CONTAINING PROTEIN"/>
    <property type="match status" value="1"/>
</dbReference>
<feature type="compositionally biased region" description="Polar residues" evidence="10">
    <location>
        <begin position="409"/>
        <end position="420"/>
    </location>
</feature>
<evidence type="ECO:0000256" key="2">
    <source>
        <dbReference type="ARBA" id="ARBA00022723"/>
    </source>
</evidence>
<keyword evidence="14" id="KW-1185">Reference proteome</keyword>
<dbReference type="AlphaFoldDB" id="A0A8J2LFD9"/>
<keyword evidence="6" id="KW-0805">Transcription regulation</keyword>
<dbReference type="GO" id="GO:0005634">
    <property type="term" value="C:nucleus"/>
    <property type="evidence" value="ECO:0007669"/>
    <property type="project" value="UniProtKB-SubCell"/>
</dbReference>
<dbReference type="InterPro" id="IPR050331">
    <property type="entry name" value="Zinc_finger"/>
</dbReference>
<evidence type="ECO:0000256" key="9">
    <source>
        <dbReference type="PROSITE-ProRule" id="PRU00042"/>
    </source>
</evidence>
<evidence type="ECO:0000256" key="11">
    <source>
        <dbReference type="SAM" id="SignalP"/>
    </source>
</evidence>
<evidence type="ECO:0000256" key="4">
    <source>
        <dbReference type="ARBA" id="ARBA00022771"/>
    </source>
</evidence>
<reference evidence="13" key="1">
    <citation type="submission" date="2021-06" db="EMBL/GenBank/DDBJ databases">
        <authorList>
            <person name="Hodson N. C."/>
            <person name="Mongue J. A."/>
            <person name="Jaron S. K."/>
        </authorList>
    </citation>
    <scope>NUCLEOTIDE SEQUENCE</scope>
</reference>
<evidence type="ECO:0000256" key="5">
    <source>
        <dbReference type="ARBA" id="ARBA00022833"/>
    </source>
</evidence>
<comment type="subcellular location">
    <subcellularLocation>
        <location evidence="1">Nucleus</location>
    </subcellularLocation>
</comment>
<evidence type="ECO:0000256" key="6">
    <source>
        <dbReference type="ARBA" id="ARBA00023015"/>
    </source>
</evidence>
<dbReference type="FunFam" id="3.30.160.60:FF:000110">
    <property type="entry name" value="Zinc finger protein-like"/>
    <property type="match status" value="1"/>
</dbReference>
<feature type="domain" description="C2H2-type" evidence="12">
    <location>
        <begin position="254"/>
        <end position="281"/>
    </location>
</feature>
<keyword evidence="11" id="KW-0732">Signal</keyword>